<gene>
    <name evidence="2" type="ORF">BCR41DRAFT_400816</name>
</gene>
<evidence type="ECO:0000313" key="2">
    <source>
        <dbReference type="EMBL" id="ORZ04791.1"/>
    </source>
</evidence>
<comment type="caution">
    <text evidence="2">The sequence shown here is derived from an EMBL/GenBank/DDBJ whole genome shotgun (WGS) entry which is preliminary data.</text>
</comment>
<dbReference type="AlphaFoldDB" id="A0A1Y2G9C5"/>
<feature type="region of interest" description="Disordered" evidence="1">
    <location>
        <begin position="248"/>
        <end position="281"/>
    </location>
</feature>
<protein>
    <recommendedName>
        <fullName evidence="4">GDP-fucose protein O-fucosyltransferase-domain-containing protein</fullName>
    </recommendedName>
</protein>
<dbReference type="OrthoDB" id="1882547at2759"/>
<dbReference type="RefSeq" id="XP_021876728.1">
    <property type="nucleotide sequence ID" value="XM_022029165.1"/>
</dbReference>
<dbReference type="STRING" id="64571.A0A1Y2G9C5"/>
<evidence type="ECO:0000313" key="3">
    <source>
        <dbReference type="Proteomes" id="UP000193648"/>
    </source>
</evidence>
<proteinExistence type="predicted"/>
<evidence type="ECO:0000256" key="1">
    <source>
        <dbReference type="SAM" id="MobiDB-lite"/>
    </source>
</evidence>
<dbReference type="PANTHER" id="PTHR36050:SF1">
    <property type="entry name" value="O-FUCOSYLTRANSFERASE 30"/>
    <property type="match status" value="1"/>
</dbReference>
<dbReference type="GeneID" id="33571008"/>
<feature type="compositionally biased region" description="Polar residues" evidence="1">
    <location>
        <begin position="248"/>
        <end position="261"/>
    </location>
</feature>
<name>A0A1Y2G9C5_9FUNG</name>
<reference evidence="2 3" key="1">
    <citation type="submission" date="2016-07" db="EMBL/GenBank/DDBJ databases">
        <title>Pervasive Adenine N6-methylation of Active Genes in Fungi.</title>
        <authorList>
            <consortium name="DOE Joint Genome Institute"/>
            <person name="Mondo S.J."/>
            <person name="Dannebaum R.O."/>
            <person name="Kuo R.C."/>
            <person name="Labutti K."/>
            <person name="Haridas S."/>
            <person name="Kuo A."/>
            <person name="Salamov A."/>
            <person name="Ahrendt S.R."/>
            <person name="Lipzen A."/>
            <person name="Sullivan W."/>
            <person name="Andreopoulos W.B."/>
            <person name="Clum A."/>
            <person name="Lindquist E."/>
            <person name="Daum C."/>
            <person name="Ramamoorthy G.K."/>
            <person name="Gryganskyi A."/>
            <person name="Culley D."/>
            <person name="Magnuson J.K."/>
            <person name="James T.Y."/>
            <person name="O'Malley M.A."/>
            <person name="Stajich J.E."/>
            <person name="Spatafora J.W."/>
            <person name="Visel A."/>
            <person name="Grigoriev I.V."/>
        </authorList>
    </citation>
    <scope>NUCLEOTIDE SEQUENCE [LARGE SCALE GENOMIC DNA]</scope>
    <source>
        <strain evidence="2 3">NRRL 3116</strain>
    </source>
</reference>
<organism evidence="2 3">
    <name type="scientific">Lobosporangium transversale</name>
    <dbReference type="NCBI Taxonomy" id="64571"/>
    <lineage>
        <taxon>Eukaryota</taxon>
        <taxon>Fungi</taxon>
        <taxon>Fungi incertae sedis</taxon>
        <taxon>Mucoromycota</taxon>
        <taxon>Mortierellomycotina</taxon>
        <taxon>Mortierellomycetes</taxon>
        <taxon>Mortierellales</taxon>
        <taxon>Mortierellaceae</taxon>
        <taxon>Lobosporangium</taxon>
    </lineage>
</organism>
<dbReference type="PANTHER" id="PTHR36050">
    <property type="entry name" value="O-FUCOSYLTRANSFERASE 30"/>
    <property type="match status" value="1"/>
</dbReference>
<evidence type="ECO:0008006" key="4">
    <source>
        <dbReference type="Google" id="ProtNLM"/>
    </source>
</evidence>
<accession>A0A1Y2G9C5</accession>
<keyword evidence="3" id="KW-1185">Reference proteome</keyword>
<sequence length="394" mass="44617">MFPARPPADQERFLGYFPHSGLHNQRIALETALRLAGYLNRTLLLPPLYMTEKTFNIGWMPLEELVERWERMNQEESEFCKDIDAKDVRARTNFTEKEMRGALYHSAPSNRSADMNCRIYHAWTTVPWTFVYTLPKVLKGLATNMTLTASMGLVNDTTRFDARVLDDSEYDYRHHSEPPASVVDILDATYTAEGHIQTWIKSANKTLPRFLGLHLRTFDGGFVKDASQNIELMAAWVREIVQMDKANLTNTQPPTSASVASVTKPALAQESPSTHRSPSAPEVRQPAFLDLCRQQSQESHFIFLATDVPHPRESPLLSDFLNEFPCTMVLSDFPEATARLVRIQNPFDNVRMLPFLILLLDANMAAKGRQFHGTDKSTFQGILKSISGQNTILA</sequence>
<dbReference type="Proteomes" id="UP000193648">
    <property type="component" value="Unassembled WGS sequence"/>
</dbReference>
<dbReference type="InParanoid" id="A0A1Y2G9C5"/>
<dbReference type="EMBL" id="MCFF01000054">
    <property type="protein sequence ID" value="ORZ04791.1"/>
    <property type="molecule type" value="Genomic_DNA"/>
</dbReference>